<evidence type="ECO:0000259" key="5">
    <source>
        <dbReference type="PROSITE" id="PS50021"/>
    </source>
</evidence>
<gene>
    <name evidence="6" type="ORF">EPUS_03927</name>
</gene>
<evidence type="ECO:0000256" key="4">
    <source>
        <dbReference type="SAM" id="MobiDB-lite"/>
    </source>
</evidence>
<comment type="subcellular location">
    <subcellularLocation>
        <location evidence="1">Cytoplasm</location>
    </subcellularLocation>
</comment>
<dbReference type="SUPFAM" id="SSF47576">
    <property type="entry name" value="Calponin-homology domain, CH-domain"/>
    <property type="match status" value="1"/>
</dbReference>
<name>U1HYB4_ENDPU</name>
<dbReference type="Proteomes" id="UP000019373">
    <property type="component" value="Unassembled WGS sequence"/>
</dbReference>
<accession>U1HYB4</accession>
<dbReference type="GO" id="GO:0005737">
    <property type="term" value="C:cytoplasm"/>
    <property type="evidence" value="ECO:0007669"/>
    <property type="project" value="UniProtKB-SubCell"/>
</dbReference>
<protein>
    <recommendedName>
        <fullName evidence="5">Calponin-homology (CH) domain-containing protein</fullName>
    </recommendedName>
</protein>
<dbReference type="InterPro" id="IPR036872">
    <property type="entry name" value="CH_dom_sf"/>
</dbReference>
<evidence type="ECO:0000313" key="7">
    <source>
        <dbReference type="Proteomes" id="UP000019373"/>
    </source>
</evidence>
<dbReference type="GO" id="GO:0005516">
    <property type="term" value="F:calmodulin binding"/>
    <property type="evidence" value="ECO:0007669"/>
    <property type="project" value="UniProtKB-KW"/>
</dbReference>
<dbReference type="PANTHER" id="PTHR22706">
    <property type="entry name" value="ASSEMBLY FACTOR FOR SPINDLE MICROTUBULES"/>
    <property type="match status" value="1"/>
</dbReference>
<dbReference type="OrthoDB" id="76388at2759"/>
<evidence type="ECO:0000256" key="3">
    <source>
        <dbReference type="ARBA" id="ARBA00022860"/>
    </source>
</evidence>
<reference evidence="7" key="1">
    <citation type="journal article" date="2014" name="BMC Genomics">
        <title>Genome characteristics reveal the impact of lichenization on lichen-forming fungus Endocarpon pusillum Hedwig (Verrucariales, Ascomycota).</title>
        <authorList>
            <person name="Wang Y.-Y."/>
            <person name="Liu B."/>
            <person name="Zhang X.-Y."/>
            <person name="Zhou Q.-M."/>
            <person name="Zhang T."/>
            <person name="Li H."/>
            <person name="Yu Y.-F."/>
            <person name="Zhang X.-L."/>
            <person name="Hao X.-Y."/>
            <person name="Wang M."/>
            <person name="Wang L."/>
            <person name="Wei J.-C."/>
        </authorList>
    </citation>
    <scope>NUCLEOTIDE SEQUENCE [LARGE SCALE GENOMIC DNA]</scope>
    <source>
        <strain evidence="7">Z07020 / HMAS-L-300199</strain>
    </source>
</reference>
<evidence type="ECO:0000256" key="1">
    <source>
        <dbReference type="ARBA" id="ARBA00004496"/>
    </source>
</evidence>
<feature type="compositionally biased region" description="Basic and acidic residues" evidence="4">
    <location>
        <begin position="75"/>
        <end position="88"/>
    </location>
</feature>
<dbReference type="RefSeq" id="XP_007799873.1">
    <property type="nucleotide sequence ID" value="XM_007801682.1"/>
</dbReference>
<feature type="region of interest" description="Disordered" evidence="4">
    <location>
        <begin position="73"/>
        <end position="99"/>
    </location>
</feature>
<dbReference type="PANTHER" id="PTHR22706:SF1">
    <property type="entry name" value="ASSEMBLY FACTOR FOR SPINDLE MICROTUBULES"/>
    <property type="match status" value="1"/>
</dbReference>
<keyword evidence="2" id="KW-0963">Cytoplasm</keyword>
<dbReference type="CDD" id="cd21223">
    <property type="entry name" value="CH_ASPM_rpt1"/>
    <property type="match status" value="1"/>
</dbReference>
<dbReference type="InterPro" id="IPR051185">
    <property type="entry name" value="ASPM"/>
</dbReference>
<dbReference type="Gene3D" id="1.10.418.10">
    <property type="entry name" value="Calponin-like domain"/>
    <property type="match status" value="1"/>
</dbReference>
<organism evidence="6 7">
    <name type="scientific">Endocarpon pusillum (strain Z07020 / HMAS-L-300199)</name>
    <name type="common">Lichen-forming fungus</name>
    <dbReference type="NCBI Taxonomy" id="1263415"/>
    <lineage>
        <taxon>Eukaryota</taxon>
        <taxon>Fungi</taxon>
        <taxon>Dikarya</taxon>
        <taxon>Ascomycota</taxon>
        <taxon>Pezizomycotina</taxon>
        <taxon>Eurotiomycetes</taxon>
        <taxon>Chaetothyriomycetidae</taxon>
        <taxon>Verrucariales</taxon>
        <taxon>Verrucariaceae</taxon>
        <taxon>Endocarpon</taxon>
    </lineage>
</organism>
<sequence length="765" mass="84291">MSLPVEATPCPTSAASNELLDLRSNYSAINLGDSNTTSEISFTTDSKIFFQAAAAKRPAIMKRPRRPGTAVDFAVHQDKGPDSREHNLGKSKRSVPTADKLSVLAQPAQRLRSTLSFNPPYPDLVPFQTTTTTGNSEQSMMATDKATKVQPVVKNSLQHVPIRGSDVSIERRARRGTLYIPPEDTTMPTVWMGVFSPIKDVGFGDENSVDGASTDLTGIVAQMAMKRGPRQSSIMGAPQRAPLRRSSRPPQETTIAEDIPGRLTGKENLPPGHESTGNKKTKKILGDSSQKPRQTSRKSTFDNIKKSKPYSYGVETMSSKASCSPQSTQTGELYKLQTQVGSIVSEHDVNRNFARLRLNAGEQGVVRIARSNEVLKNSPQLSSADRIEKLSTKIIVPKVVKPLLDQKYPVLFEDIQSLSLYKNNWLDHEEIAVTQRMNELFVAANGPADVGNPFTKRSQLFVMYQDQSFVLLHKRLQASLLYGALALPKETLMKSSRLSEDLGMKQHFLNLWLNTYDLQILQVCAEVVIGREYSDNPKTECNAQANSCSTQKAVSKLSQFLEIFLIRNEDATPSDDENSDVGTTGIQHTLLRSLMLIKLLDTAKTSSSQPLLSGCLFQPSSQHKSSTAVIQALAQLLNPAAGNIVRSLNHLNYTVSHIQCPLEEYDYHITNLAVDLRDGVRLTRLVEHLLFQTSSQAAGEEKHWPLSAHLKFPCLGRATKLYNVQIALDALKGISKELVEDVKADDIVDGFREKTVALLSGLVGN</sequence>
<dbReference type="EMBL" id="KE720876">
    <property type="protein sequence ID" value="ERF74489.1"/>
    <property type="molecule type" value="Genomic_DNA"/>
</dbReference>
<evidence type="ECO:0000256" key="2">
    <source>
        <dbReference type="ARBA" id="ARBA00022490"/>
    </source>
</evidence>
<dbReference type="GO" id="GO:0051295">
    <property type="term" value="P:establishment of meiotic spindle localization"/>
    <property type="evidence" value="ECO:0007669"/>
    <property type="project" value="TreeGrafter"/>
</dbReference>
<dbReference type="InterPro" id="IPR001715">
    <property type="entry name" value="CH_dom"/>
</dbReference>
<dbReference type="GO" id="GO:0000278">
    <property type="term" value="P:mitotic cell cycle"/>
    <property type="evidence" value="ECO:0007669"/>
    <property type="project" value="TreeGrafter"/>
</dbReference>
<dbReference type="GO" id="GO:0007051">
    <property type="term" value="P:spindle organization"/>
    <property type="evidence" value="ECO:0007669"/>
    <property type="project" value="TreeGrafter"/>
</dbReference>
<proteinExistence type="predicted"/>
<dbReference type="GeneID" id="19238962"/>
<feature type="domain" description="Calponin-homology (CH)" evidence="5">
    <location>
        <begin position="648"/>
        <end position="765"/>
    </location>
</feature>
<feature type="compositionally biased region" description="Polar residues" evidence="4">
    <location>
        <begin position="287"/>
        <end position="298"/>
    </location>
</feature>
<dbReference type="HOGENOM" id="CLU_005445_0_0_1"/>
<feature type="region of interest" description="Disordered" evidence="4">
    <location>
        <begin position="225"/>
        <end position="305"/>
    </location>
</feature>
<dbReference type="eggNOG" id="KOG0165">
    <property type="taxonomic scope" value="Eukaryota"/>
</dbReference>
<keyword evidence="7" id="KW-1185">Reference proteome</keyword>
<dbReference type="AlphaFoldDB" id="U1HYB4"/>
<dbReference type="GO" id="GO:0000922">
    <property type="term" value="C:spindle pole"/>
    <property type="evidence" value="ECO:0007669"/>
    <property type="project" value="TreeGrafter"/>
</dbReference>
<dbReference type="PROSITE" id="PS50021">
    <property type="entry name" value="CH"/>
    <property type="match status" value="1"/>
</dbReference>
<keyword evidence="3" id="KW-0112">Calmodulin-binding</keyword>
<evidence type="ECO:0000313" key="6">
    <source>
        <dbReference type="EMBL" id="ERF74489.1"/>
    </source>
</evidence>